<reference evidence="5" key="1">
    <citation type="submission" date="2020-11" db="EMBL/GenBank/DDBJ databases">
        <title>Azospira restricta DSM 18626 genome sequence.</title>
        <authorList>
            <person name="Moe W.M."/>
        </authorList>
    </citation>
    <scope>NUCLEOTIDE SEQUENCE</scope>
    <source>
        <strain evidence="5">DSM 18626</strain>
    </source>
</reference>
<comment type="similarity">
    <text evidence="3">Belongs to the flavoredoxin family.</text>
</comment>
<name>A0A974SS18_9RHOO</name>
<accession>A0A974SS18</accession>
<evidence type="ECO:0000256" key="3">
    <source>
        <dbReference type="ARBA" id="ARBA00038054"/>
    </source>
</evidence>
<gene>
    <name evidence="5" type="ORF">IWH25_08095</name>
</gene>
<dbReference type="Pfam" id="PF01613">
    <property type="entry name" value="Flavin_Reduct"/>
    <property type="match status" value="1"/>
</dbReference>
<keyword evidence="2" id="KW-0285">Flavoprotein</keyword>
<dbReference type="AlphaFoldDB" id="A0A974SS18"/>
<dbReference type="InterPro" id="IPR002563">
    <property type="entry name" value="Flavin_Rdtase-like_dom"/>
</dbReference>
<evidence type="ECO:0000256" key="1">
    <source>
        <dbReference type="ARBA" id="ARBA00001917"/>
    </source>
</evidence>
<dbReference type="EMBL" id="CP064781">
    <property type="protein sequence ID" value="QRJ65278.1"/>
    <property type="molecule type" value="Genomic_DNA"/>
</dbReference>
<dbReference type="InterPro" id="IPR012349">
    <property type="entry name" value="Split_barrel_FMN-bd"/>
</dbReference>
<keyword evidence="6" id="KW-1185">Reference proteome</keyword>
<dbReference type="InterPro" id="IPR052174">
    <property type="entry name" value="Flavoredoxin"/>
</dbReference>
<feature type="domain" description="Flavin reductase like" evidence="4">
    <location>
        <begin position="14"/>
        <end position="164"/>
    </location>
</feature>
<dbReference type="PANTHER" id="PTHR43567:SF1">
    <property type="entry name" value="FLAVOREDOXIN"/>
    <property type="match status" value="1"/>
</dbReference>
<dbReference type="PANTHER" id="PTHR43567">
    <property type="entry name" value="FLAVOREDOXIN-RELATED-RELATED"/>
    <property type="match status" value="1"/>
</dbReference>
<organism evidence="5 6">
    <name type="scientific">Azospira restricta</name>
    <dbReference type="NCBI Taxonomy" id="404405"/>
    <lineage>
        <taxon>Bacteria</taxon>
        <taxon>Pseudomonadati</taxon>
        <taxon>Pseudomonadota</taxon>
        <taxon>Betaproteobacteria</taxon>
        <taxon>Rhodocyclales</taxon>
        <taxon>Rhodocyclaceae</taxon>
        <taxon>Azospira</taxon>
    </lineage>
</organism>
<dbReference type="GO" id="GO:0010181">
    <property type="term" value="F:FMN binding"/>
    <property type="evidence" value="ECO:0007669"/>
    <property type="project" value="InterPro"/>
</dbReference>
<evidence type="ECO:0000313" key="5">
    <source>
        <dbReference type="EMBL" id="QRJ65278.1"/>
    </source>
</evidence>
<evidence type="ECO:0000259" key="4">
    <source>
        <dbReference type="SMART" id="SM00903"/>
    </source>
</evidence>
<dbReference type="SUPFAM" id="SSF50475">
    <property type="entry name" value="FMN-binding split barrel"/>
    <property type="match status" value="1"/>
</dbReference>
<comment type="cofactor">
    <cofactor evidence="1">
        <name>FMN</name>
        <dbReference type="ChEBI" id="CHEBI:58210"/>
    </cofactor>
</comment>
<proteinExistence type="inferred from homology"/>
<dbReference type="GO" id="GO:0016646">
    <property type="term" value="F:oxidoreductase activity, acting on the CH-NH group of donors, NAD or NADP as acceptor"/>
    <property type="evidence" value="ECO:0007669"/>
    <property type="project" value="UniProtKB-ARBA"/>
</dbReference>
<evidence type="ECO:0000256" key="2">
    <source>
        <dbReference type="ARBA" id="ARBA00022630"/>
    </source>
</evidence>
<sequence length="178" mass="19538">MAKRSFPLARVYTLLEPGPVVLVTTAGRDGPDVMAMSWHTMLEFEPPLVGCVISNRDYSYGRIKRSRECVLNIPTVELAAQVVGCGNTTGAEVDKFARFGLTAKPAKKVAAPLIAECYASLECRVADTRAVNRYGFFVLEVVQAWVDPAVKAPQTIHHRGKGRFMVAGDEIRLPSKMK</sequence>
<evidence type="ECO:0000313" key="6">
    <source>
        <dbReference type="Proteomes" id="UP000663444"/>
    </source>
</evidence>
<dbReference type="Proteomes" id="UP000663444">
    <property type="component" value="Chromosome"/>
</dbReference>
<dbReference type="Gene3D" id="2.30.110.10">
    <property type="entry name" value="Electron Transport, Fmn-binding Protein, Chain A"/>
    <property type="match status" value="1"/>
</dbReference>
<dbReference type="SMART" id="SM00903">
    <property type="entry name" value="Flavin_Reduct"/>
    <property type="match status" value="1"/>
</dbReference>
<dbReference type="RefSeq" id="WP_203388804.1">
    <property type="nucleotide sequence ID" value="NZ_CP064781.1"/>
</dbReference>
<dbReference type="KEGG" id="ares:IWH25_08095"/>
<protein>
    <submittedName>
        <fullName evidence="5">Flavin reductase family protein</fullName>
    </submittedName>
</protein>